<organism evidence="1 2">
    <name type="scientific">Pluteus cervinus</name>
    <dbReference type="NCBI Taxonomy" id="181527"/>
    <lineage>
        <taxon>Eukaryota</taxon>
        <taxon>Fungi</taxon>
        <taxon>Dikarya</taxon>
        <taxon>Basidiomycota</taxon>
        <taxon>Agaricomycotina</taxon>
        <taxon>Agaricomycetes</taxon>
        <taxon>Agaricomycetidae</taxon>
        <taxon>Agaricales</taxon>
        <taxon>Pluteineae</taxon>
        <taxon>Pluteaceae</taxon>
        <taxon>Pluteus</taxon>
    </lineage>
</organism>
<protein>
    <submittedName>
        <fullName evidence="1">Uncharacterized protein</fullName>
    </submittedName>
</protein>
<evidence type="ECO:0000313" key="2">
    <source>
        <dbReference type="Proteomes" id="UP000308600"/>
    </source>
</evidence>
<name>A0ACD3AFK4_9AGAR</name>
<dbReference type="EMBL" id="ML208466">
    <property type="protein sequence ID" value="TFK64673.1"/>
    <property type="molecule type" value="Genomic_DNA"/>
</dbReference>
<accession>A0ACD3AFK4</accession>
<gene>
    <name evidence="1" type="ORF">BDN72DRAFT_901393</name>
</gene>
<reference evidence="1 2" key="1">
    <citation type="journal article" date="2019" name="Nat. Ecol. Evol.">
        <title>Megaphylogeny resolves global patterns of mushroom evolution.</title>
        <authorList>
            <person name="Varga T."/>
            <person name="Krizsan K."/>
            <person name="Foldi C."/>
            <person name="Dima B."/>
            <person name="Sanchez-Garcia M."/>
            <person name="Sanchez-Ramirez S."/>
            <person name="Szollosi G.J."/>
            <person name="Szarkandi J.G."/>
            <person name="Papp V."/>
            <person name="Albert L."/>
            <person name="Andreopoulos W."/>
            <person name="Angelini C."/>
            <person name="Antonin V."/>
            <person name="Barry K.W."/>
            <person name="Bougher N.L."/>
            <person name="Buchanan P."/>
            <person name="Buyck B."/>
            <person name="Bense V."/>
            <person name="Catcheside P."/>
            <person name="Chovatia M."/>
            <person name="Cooper J."/>
            <person name="Damon W."/>
            <person name="Desjardin D."/>
            <person name="Finy P."/>
            <person name="Geml J."/>
            <person name="Haridas S."/>
            <person name="Hughes K."/>
            <person name="Justo A."/>
            <person name="Karasinski D."/>
            <person name="Kautmanova I."/>
            <person name="Kiss B."/>
            <person name="Kocsube S."/>
            <person name="Kotiranta H."/>
            <person name="LaButti K.M."/>
            <person name="Lechner B.E."/>
            <person name="Liimatainen K."/>
            <person name="Lipzen A."/>
            <person name="Lukacs Z."/>
            <person name="Mihaltcheva S."/>
            <person name="Morgado L.N."/>
            <person name="Niskanen T."/>
            <person name="Noordeloos M.E."/>
            <person name="Ohm R.A."/>
            <person name="Ortiz-Santana B."/>
            <person name="Ovrebo C."/>
            <person name="Racz N."/>
            <person name="Riley R."/>
            <person name="Savchenko A."/>
            <person name="Shiryaev A."/>
            <person name="Soop K."/>
            <person name="Spirin V."/>
            <person name="Szebenyi C."/>
            <person name="Tomsovsky M."/>
            <person name="Tulloss R.E."/>
            <person name="Uehling J."/>
            <person name="Grigoriev I.V."/>
            <person name="Vagvolgyi C."/>
            <person name="Papp T."/>
            <person name="Martin F.M."/>
            <person name="Miettinen O."/>
            <person name="Hibbett D.S."/>
            <person name="Nagy L.G."/>
        </authorList>
    </citation>
    <scope>NUCLEOTIDE SEQUENCE [LARGE SCALE GENOMIC DNA]</scope>
    <source>
        <strain evidence="1 2">NL-1719</strain>
    </source>
</reference>
<sequence>MTAQLRALGIPEILELILNHIPINDEPKRINPVSFGPLPLQTAPAPRVFQFRLGYSTSVLADPPQVVPHGIGSGFSSQAGTGSLRNSNFASFGEGSSVTFGFRTDRPQPSNPTSKGTLLAVALSCRLLSPSAIRILWRSMSSLQPLISILPLIVRDGQRVLAPQISSETWARFDTYRYLIRVLTFEDSTVSGRWVSDPLWATILAIKPVPLPQLHTLIIPTFHNDMSLNSLTPYLASPLLQNLEVKHIANRGAFVSFCSLFHYAASNSLHSLKIHDFVTPGDVDLIISPALRTMQSDLIQASDSLKSLPSLQHLHLHLSGEVGHQPLPLTSLRSLNLSGTNDAIVGFLSSCECSLEMISISLYRHFYSEDGPGDMPKILFSIMREKWAHSLRHIELSSMSGQHPTNAEWDNFMETVEPILDLPLISLRFLNFPFKLGSNTSIVSIASHFPLIQSLVLPRRNPGIGLDELFELAVSCPSLEHLGSSVSIFECSSQLQSSSVLTHGLKTLDVLDSFSYIFNPEDTALGLDRIFPSLNKIEDSLGSNLKWKEVEKLLKLFRRARERS</sequence>
<proteinExistence type="predicted"/>
<evidence type="ECO:0000313" key="1">
    <source>
        <dbReference type="EMBL" id="TFK64673.1"/>
    </source>
</evidence>
<keyword evidence="2" id="KW-1185">Reference proteome</keyword>
<dbReference type="Proteomes" id="UP000308600">
    <property type="component" value="Unassembled WGS sequence"/>
</dbReference>